<sequence>MSSSAQGYVHISVRNARRRAERARMVQEQAHHTSRRAESEAMQSDHARADGQVREPSTMMARDEAHPGLQPVAQETEARGFVIYVGMDEGLASAAGTSLTRLANELRHYVESLVPGADTHAAVAVAPAGAAGDDLEVVRQVLGDPTMNAGVRPDLAQPPAPVSTRQPGVLIDLARREVLLDGEPLNLTFKEFELLNYLIDNGSRTVNRDELLHALWDESDEVPNERTIDVHIRRLRSKLGRLSGTVRTVRGQGYRFYEHPEVVVWAAPEYSI</sequence>
<dbReference type="EMBL" id="CP122566">
    <property type="protein sequence ID" value="WGH92076.1"/>
    <property type="molecule type" value="Genomic_DNA"/>
</dbReference>
<proteinExistence type="predicted"/>
<reference evidence="9 10" key="1">
    <citation type="submission" date="2023-03" db="EMBL/GenBank/DDBJ databases">
        <title>Complete genome sequences of several Auritidibacter ignavus strains isolated from ear infections.</title>
        <authorList>
            <person name="Baehr T."/>
            <person name="Baumhoegger A.M."/>
        </authorList>
    </citation>
    <scope>NUCLEOTIDE SEQUENCE [LARGE SCALE GENOMIC DNA]</scope>
    <source>
        <strain evidence="9 10">BABAE-6</strain>
    </source>
</reference>
<dbReference type="Gene3D" id="1.10.10.10">
    <property type="entry name" value="Winged helix-like DNA-binding domain superfamily/Winged helix DNA-binding domain"/>
    <property type="match status" value="1"/>
</dbReference>
<dbReference type="GO" id="GO:0032993">
    <property type="term" value="C:protein-DNA complex"/>
    <property type="evidence" value="ECO:0007669"/>
    <property type="project" value="TreeGrafter"/>
</dbReference>
<evidence type="ECO:0000256" key="5">
    <source>
        <dbReference type="ARBA" id="ARBA00023163"/>
    </source>
</evidence>
<gene>
    <name evidence="9" type="ORF">QDX21_06965</name>
</gene>
<dbReference type="InterPro" id="IPR039420">
    <property type="entry name" value="WalR-like"/>
</dbReference>
<dbReference type="InterPro" id="IPR001867">
    <property type="entry name" value="OmpR/PhoB-type_DNA-bd"/>
</dbReference>
<feature type="compositionally biased region" description="Basic and acidic residues" evidence="7">
    <location>
        <begin position="22"/>
        <end position="50"/>
    </location>
</feature>
<keyword evidence="5" id="KW-0804">Transcription</keyword>
<evidence type="ECO:0000313" key="9">
    <source>
        <dbReference type="EMBL" id="WGH92076.1"/>
    </source>
</evidence>
<dbReference type="GO" id="GO:0000976">
    <property type="term" value="F:transcription cis-regulatory region binding"/>
    <property type="evidence" value="ECO:0007669"/>
    <property type="project" value="TreeGrafter"/>
</dbReference>
<dbReference type="RefSeq" id="WP_110099872.1">
    <property type="nucleotide sequence ID" value="NZ_CP122561.1"/>
</dbReference>
<evidence type="ECO:0000313" key="10">
    <source>
        <dbReference type="Proteomes" id="UP001224674"/>
    </source>
</evidence>
<keyword evidence="2" id="KW-0902">Two-component regulatory system</keyword>
<keyword evidence="4 6" id="KW-0238">DNA-binding</keyword>
<dbReference type="InterPro" id="IPR016032">
    <property type="entry name" value="Sig_transdc_resp-reg_C-effctor"/>
</dbReference>
<accession>A0AAJ6AF36</accession>
<evidence type="ECO:0000256" key="1">
    <source>
        <dbReference type="ARBA" id="ARBA00022553"/>
    </source>
</evidence>
<evidence type="ECO:0000259" key="8">
    <source>
        <dbReference type="PROSITE" id="PS51755"/>
    </source>
</evidence>
<dbReference type="GeneID" id="83696585"/>
<dbReference type="AlphaFoldDB" id="A0AAJ6AF36"/>
<dbReference type="SMART" id="SM00862">
    <property type="entry name" value="Trans_reg_C"/>
    <property type="match status" value="1"/>
</dbReference>
<dbReference type="Proteomes" id="UP001224674">
    <property type="component" value="Chromosome"/>
</dbReference>
<feature type="domain" description="OmpR/PhoB-type" evidence="8">
    <location>
        <begin position="160"/>
        <end position="258"/>
    </location>
</feature>
<dbReference type="GO" id="GO:0006355">
    <property type="term" value="P:regulation of DNA-templated transcription"/>
    <property type="evidence" value="ECO:0007669"/>
    <property type="project" value="InterPro"/>
</dbReference>
<feature type="region of interest" description="Disordered" evidence="7">
    <location>
        <begin position="1"/>
        <end position="50"/>
    </location>
</feature>
<dbReference type="PANTHER" id="PTHR48111">
    <property type="entry name" value="REGULATOR OF RPOS"/>
    <property type="match status" value="1"/>
</dbReference>
<dbReference type="GO" id="GO:0000156">
    <property type="term" value="F:phosphorelay response regulator activity"/>
    <property type="evidence" value="ECO:0007669"/>
    <property type="project" value="TreeGrafter"/>
</dbReference>
<protein>
    <submittedName>
        <fullName evidence="9">Winged helix-turn-helix domain-containing protein</fullName>
    </submittedName>
</protein>
<feature type="DNA-binding region" description="OmpR/PhoB-type" evidence="6">
    <location>
        <begin position="160"/>
        <end position="258"/>
    </location>
</feature>
<evidence type="ECO:0000256" key="6">
    <source>
        <dbReference type="PROSITE-ProRule" id="PRU01091"/>
    </source>
</evidence>
<evidence type="ECO:0000256" key="2">
    <source>
        <dbReference type="ARBA" id="ARBA00023012"/>
    </source>
</evidence>
<name>A0AAJ6AF36_9MICC</name>
<dbReference type="CDD" id="cd00383">
    <property type="entry name" value="trans_reg_C"/>
    <property type="match status" value="1"/>
</dbReference>
<keyword evidence="10" id="KW-1185">Reference proteome</keyword>
<dbReference type="SUPFAM" id="SSF46894">
    <property type="entry name" value="C-terminal effector domain of the bipartite response regulators"/>
    <property type="match status" value="1"/>
</dbReference>
<organism evidence="9 10">
    <name type="scientific">Auritidibacter ignavus</name>
    <dbReference type="NCBI Taxonomy" id="678932"/>
    <lineage>
        <taxon>Bacteria</taxon>
        <taxon>Bacillati</taxon>
        <taxon>Actinomycetota</taxon>
        <taxon>Actinomycetes</taxon>
        <taxon>Micrococcales</taxon>
        <taxon>Micrococcaceae</taxon>
        <taxon>Auritidibacter</taxon>
    </lineage>
</organism>
<evidence type="ECO:0000256" key="4">
    <source>
        <dbReference type="ARBA" id="ARBA00023125"/>
    </source>
</evidence>
<dbReference type="GO" id="GO:0005829">
    <property type="term" value="C:cytosol"/>
    <property type="evidence" value="ECO:0007669"/>
    <property type="project" value="TreeGrafter"/>
</dbReference>
<dbReference type="InterPro" id="IPR036388">
    <property type="entry name" value="WH-like_DNA-bd_sf"/>
</dbReference>
<keyword evidence="3" id="KW-0805">Transcription regulation</keyword>
<evidence type="ECO:0000256" key="7">
    <source>
        <dbReference type="SAM" id="MobiDB-lite"/>
    </source>
</evidence>
<dbReference type="Pfam" id="PF00486">
    <property type="entry name" value="Trans_reg_C"/>
    <property type="match status" value="1"/>
</dbReference>
<dbReference type="PANTHER" id="PTHR48111:SF21">
    <property type="entry name" value="DNA-BINDING DUAL MASTER TRANSCRIPTIONAL REGULATOR RPAA"/>
    <property type="match status" value="1"/>
</dbReference>
<keyword evidence="1" id="KW-0597">Phosphoprotein</keyword>
<evidence type="ECO:0000256" key="3">
    <source>
        <dbReference type="ARBA" id="ARBA00023015"/>
    </source>
</evidence>
<dbReference type="PROSITE" id="PS51755">
    <property type="entry name" value="OMPR_PHOB"/>
    <property type="match status" value="1"/>
</dbReference>